<keyword evidence="4" id="KW-0472">Membrane</keyword>
<organism evidence="7 8">
    <name type="scientific">Leptospira idonii</name>
    <dbReference type="NCBI Taxonomy" id="1193500"/>
    <lineage>
        <taxon>Bacteria</taxon>
        <taxon>Pseudomonadati</taxon>
        <taxon>Spirochaetota</taxon>
        <taxon>Spirochaetia</taxon>
        <taxon>Leptospirales</taxon>
        <taxon>Leptospiraceae</taxon>
        <taxon>Leptospira</taxon>
    </lineage>
</organism>
<dbReference type="RefSeq" id="WP_135758546.1">
    <property type="nucleotide sequence ID" value="NZ_RQHW01000002.1"/>
</dbReference>
<feature type="transmembrane region" description="Helical" evidence="4">
    <location>
        <begin position="296"/>
        <end position="316"/>
    </location>
</feature>
<dbReference type="Pfam" id="PF07696">
    <property type="entry name" value="7TMR-DISMED2"/>
    <property type="match status" value="1"/>
</dbReference>
<dbReference type="Pfam" id="PF12833">
    <property type="entry name" value="HTH_18"/>
    <property type="match status" value="1"/>
</dbReference>
<dbReference type="SMART" id="SM00342">
    <property type="entry name" value="HTH_ARAC"/>
    <property type="match status" value="1"/>
</dbReference>
<accession>A0A4R9M4X5</accession>
<dbReference type="PANTHER" id="PTHR43280">
    <property type="entry name" value="ARAC-FAMILY TRANSCRIPTIONAL REGULATOR"/>
    <property type="match status" value="1"/>
</dbReference>
<evidence type="ECO:0000256" key="2">
    <source>
        <dbReference type="ARBA" id="ARBA00023125"/>
    </source>
</evidence>
<proteinExistence type="predicted"/>
<gene>
    <name evidence="7" type="ORF">EHS15_00375</name>
</gene>
<sequence>MKSIRFLFLAWILSAGVACSDQDKNRTNITNRFESFRDPAGNMTLEEIEKQTSWQTIREDSLSFHFTKDIIWLRAPVKDPAFLPEKILSLEWKALDSATLYLPDGTSYMSLRTGDSFPKSTWAVPEALDPSFQIPKLKQTKKNHIYLRLQSVSLISFPIFSMDEDAFHNKIVLETAVICLILGFCAVMFVISLFYLIAFRLYEFFYYAIYILTTTLWYNTQFGNSFHTLWPNSIWWQSRSNLFFLALGIATSFQFVRMFLNTKQRTPWIDRLLFLLGIIGLISSLCIPFTETNMFFSRLINLIYLISVPIILITGIRIYRMGEKRIQFFLLCWGTYLCSGYVSIFYYLGILPYSLPVLYGSIFIFPIDLFFLLFNLLQKYKDLTGERNEILQRLLSIHNSKDTRYTKSKLDSVNTNEFLVRLEKWMSETKPYLDETLDLEKTSLAIGLNLQQTSELINSQMGMSFRAYLNSYRIKEAEELLKNKPDLSVIAVAFTTGFGSKSVFNSEFKKATGLTPGEYKKKNDRGKV</sequence>
<reference evidence="7" key="1">
    <citation type="journal article" date="2019" name="PLoS Negl. Trop. Dis.">
        <title>Revisiting the worldwide diversity of Leptospira species in the environment.</title>
        <authorList>
            <person name="Vincent A.T."/>
            <person name="Schiettekatte O."/>
            <person name="Bourhy P."/>
            <person name="Veyrier F.J."/>
            <person name="Picardeau M."/>
        </authorList>
    </citation>
    <scope>NUCLEOTIDE SEQUENCE [LARGE SCALE GENOMIC DNA]</scope>
    <source>
        <strain evidence="7">201300427</strain>
    </source>
</reference>
<keyword evidence="4" id="KW-0812">Transmembrane</keyword>
<dbReference type="Pfam" id="PF07695">
    <property type="entry name" value="7TMR-DISM_7TM"/>
    <property type="match status" value="1"/>
</dbReference>
<evidence type="ECO:0000256" key="4">
    <source>
        <dbReference type="SAM" id="Phobius"/>
    </source>
</evidence>
<dbReference type="OrthoDB" id="328830at2"/>
<feature type="chain" id="PRO_5020353004" evidence="5">
    <location>
        <begin position="21"/>
        <end position="528"/>
    </location>
</feature>
<evidence type="ECO:0000259" key="6">
    <source>
        <dbReference type="PROSITE" id="PS01124"/>
    </source>
</evidence>
<dbReference type="GO" id="GO:0043565">
    <property type="term" value="F:sequence-specific DNA binding"/>
    <property type="evidence" value="ECO:0007669"/>
    <property type="project" value="InterPro"/>
</dbReference>
<keyword evidence="2" id="KW-0238">DNA-binding</keyword>
<dbReference type="PROSITE" id="PS51257">
    <property type="entry name" value="PROKAR_LIPOPROTEIN"/>
    <property type="match status" value="1"/>
</dbReference>
<dbReference type="AlphaFoldDB" id="A0A4R9M4X5"/>
<dbReference type="Proteomes" id="UP000298058">
    <property type="component" value="Unassembled WGS sequence"/>
</dbReference>
<dbReference type="InterPro" id="IPR009057">
    <property type="entry name" value="Homeodomain-like_sf"/>
</dbReference>
<dbReference type="SUPFAM" id="SSF46689">
    <property type="entry name" value="Homeodomain-like"/>
    <property type="match status" value="1"/>
</dbReference>
<protein>
    <submittedName>
        <fullName evidence="7">Helix-turn-helix domain-containing protein</fullName>
    </submittedName>
</protein>
<dbReference type="Gene3D" id="1.10.10.60">
    <property type="entry name" value="Homeodomain-like"/>
    <property type="match status" value="1"/>
</dbReference>
<keyword evidence="4" id="KW-1133">Transmembrane helix</keyword>
<feature type="transmembrane region" description="Helical" evidence="4">
    <location>
        <begin position="328"/>
        <end position="351"/>
    </location>
</feature>
<dbReference type="GO" id="GO:0003700">
    <property type="term" value="F:DNA-binding transcription factor activity"/>
    <property type="evidence" value="ECO:0007669"/>
    <property type="project" value="InterPro"/>
</dbReference>
<dbReference type="Gene3D" id="2.60.40.2380">
    <property type="match status" value="1"/>
</dbReference>
<evidence type="ECO:0000256" key="1">
    <source>
        <dbReference type="ARBA" id="ARBA00023015"/>
    </source>
</evidence>
<dbReference type="EMBL" id="RQHW01000002">
    <property type="protein sequence ID" value="TGN21011.1"/>
    <property type="molecule type" value="Genomic_DNA"/>
</dbReference>
<dbReference type="InterPro" id="IPR011623">
    <property type="entry name" value="7TMR_DISM_rcpt_extracell_dom1"/>
</dbReference>
<dbReference type="PROSITE" id="PS00041">
    <property type="entry name" value="HTH_ARAC_FAMILY_1"/>
    <property type="match status" value="1"/>
</dbReference>
<evidence type="ECO:0000256" key="3">
    <source>
        <dbReference type="ARBA" id="ARBA00023163"/>
    </source>
</evidence>
<feature type="transmembrane region" description="Helical" evidence="4">
    <location>
        <begin position="242"/>
        <end position="260"/>
    </location>
</feature>
<dbReference type="InterPro" id="IPR018062">
    <property type="entry name" value="HTH_AraC-typ_CS"/>
</dbReference>
<dbReference type="PANTHER" id="PTHR43280:SF29">
    <property type="entry name" value="ARAC-FAMILY TRANSCRIPTIONAL REGULATOR"/>
    <property type="match status" value="1"/>
</dbReference>
<evidence type="ECO:0000313" key="7">
    <source>
        <dbReference type="EMBL" id="TGN21011.1"/>
    </source>
</evidence>
<dbReference type="InterPro" id="IPR018060">
    <property type="entry name" value="HTH_AraC"/>
</dbReference>
<name>A0A4R9M4X5_9LEPT</name>
<keyword evidence="3" id="KW-0804">Transcription</keyword>
<feature type="transmembrane region" description="Helical" evidence="4">
    <location>
        <begin position="204"/>
        <end position="222"/>
    </location>
</feature>
<feature type="domain" description="HTH araC/xylS-type" evidence="6">
    <location>
        <begin position="423"/>
        <end position="522"/>
    </location>
</feature>
<keyword evidence="1" id="KW-0805">Transcription regulation</keyword>
<dbReference type="InterPro" id="IPR011622">
    <property type="entry name" value="7TMR_DISM_rcpt_extracell_dom2"/>
</dbReference>
<evidence type="ECO:0000256" key="5">
    <source>
        <dbReference type="SAM" id="SignalP"/>
    </source>
</evidence>
<dbReference type="PROSITE" id="PS01124">
    <property type="entry name" value="HTH_ARAC_FAMILY_2"/>
    <property type="match status" value="1"/>
</dbReference>
<feature type="transmembrane region" description="Helical" evidence="4">
    <location>
        <begin position="357"/>
        <end position="377"/>
    </location>
</feature>
<keyword evidence="5" id="KW-0732">Signal</keyword>
<feature type="transmembrane region" description="Helical" evidence="4">
    <location>
        <begin position="272"/>
        <end position="290"/>
    </location>
</feature>
<feature type="signal peptide" evidence="5">
    <location>
        <begin position="1"/>
        <end position="20"/>
    </location>
</feature>
<evidence type="ECO:0000313" key="8">
    <source>
        <dbReference type="Proteomes" id="UP000298058"/>
    </source>
</evidence>
<feature type="transmembrane region" description="Helical" evidence="4">
    <location>
        <begin position="171"/>
        <end position="197"/>
    </location>
</feature>
<keyword evidence="8" id="KW-1185">Reference proteome</keyword>
<comment type="caution">
    <text evidence="7">The sequence shown here is derived from an EMBL/GenBank/DDBJ whole genome shotgun (WGS) entry which is preliminary data.</text>
</comment>